<evidence type="ECO:0000313" key="2">
    <source>
        <dbReference type="EMBL" id="MTW03944.1"/>
    </source>
</evidence>
<feature type="transmembrane region" description="Helical" evidence="1">
    <location>
        <begin position="7"/>
        <end position="23"/>
    </location>
</feature>
<name>A0A6L6Q3D9_9BURK</name>
<keyword evidence="1" id="KW-0472">Membrane</keyword>
<protein>
    <submittedName>
        <fullName evidence="2">Uncharacterized protein</fullName>
    </submittedName>
</protein>
<dbReference type="EMBL" id="WNLA01000012">
    <property type="protein sequence ID" value="MTW03944.1"/>
    <property type="molecule type" value="Genomic_DNA"/>
</dbReference>
<evidence type="ECO:0000313" key="3">
    <source>
        <dbReference type="Proteomes" id="UP000484015"/>
    </source>
</evidence>
<dbReference type="RefSeq" id="WP_155440296.1">
    <property type="nucleotide sequence ID" value="NZ_WNLA01000012.1"/>
</dbReference>
<feature type="transmembrane region" description="Helical" evidence="1">
    <location>
        <begin position="29"/>
        <end position="51"/>
    </location>
</feature>
<reference evidence="2 3" key="1">
    <citation type="submission" date="2019-11" db="EMBL/GenBank/DDBJ databases">
        <title>Type strains purchased from KCTC, JCM and DSMZ.</title>
        <authorList>
            <person name="Lu H."/>
        </authorList>
    </citation>
    <scope>NUCLEOTIDE SEQUENCE [LARGE SCALE GENOMIC DNA]</scope>
    <source>
        <strain evidence="2 3">KCTC 42409</strain>
    </source>
</reference>
<gene>
    <name evidence="2" type="ORF">GM668_17835</name>
</gene>
<dbReference type="AlphaFoldDB" id="A0A6L6Q3D9"/>
<accession>A0A6L6Q3D9</accession>
<organism evidence="2 3">
    <name type="scientific">Pseudoduganella ginsengisoli</name>
    <dbReference type="NCBI Taxonomy" id="1462440"/>
    <lineage>
        <taxon>Bacteria</taxon>
        <taxon>Pseudomonadati</taxon>
        <taxon>Pseudomonadota</taxon>
        <taxon>Betaproteobacteria</taxon>
        <taxon>Burkholderiales</taxon>
        <taxon>Oxalobacteraceae</taxon>
        <taxon>Telluria group</taxon>
        <taxon>Pseudoduganella</taxon>
    </lineage>
</organism>
<keyword evidence="1" id="KW-0812">Transmembrane</keyword>
<keyword evidence="3" id="KW-1185">Reference proteome</keyword>
<keyword evidence="1" id="KW-1133">Transmembrane helix</keyword>
<dbReference type="Proteomes" id="UP000484015">
    <property type="component" value="Unassembled WGS sequence"/>
</dbReference>
<sequence>MPVPARAYVKTLVLVAVALLFLLPKGGGVWFGGVFLFFLAWALYNVVRLLLKRGERRSRAIRLAIWSAALLLAGATQVHWQHASLDQANAVATALVSASKRNGAYPTSLDAAGFNSAALREEWGITYRLYEGKPQLSYPAVFMPLALMEYDFDAGQWKTNAH</sequence>
<proteinExistence type="predicted"/>
<comment type="caution">
    <text evidence="2">The sequence shown here is derived from an EMBL/GenBank/DDBJ whole genome shotgun (WGS) entry which is preliminary data.</text>
</comment>
<evidence type="ECO:0000256" key="1">
    <source>
        <dbReference type="SAM" id="Phobius"/>
    </source>
</evidence>